<dbReference type="AlphaFoldDB" id="A0A9P5ZZE6"/>
<gene>
    <name evidence="1" type="ORF">BDN71DRAFT_635199</name>
</gene>
<protein>
    <submittedName>
        <fullName evidence="1">Uncharacterized protein</fullName>
    </submittedName>
</protein>
<evidence type="ECO:0000313" key="2">
    <source>
        <dbReference type="Proteomes" id="UP000807025"/>
    </source>
</evidence>
<sequence length="116" mass="12916">MFRLAGLPNMNALLVQIPKFLPLGVVRLASVSAAVPVNSMEIRTNFTIDDNSTRFQYLPEARWSQGSTPFIQLDPSQVSAGTWHDATGNPQDTSPREICLNFTGMHHIRHGIDIRN</sequence>
<evidence type="ECO:0000313" key="1">
    <source>
        <dbReference type="EMBL" id="KAF9497103.1"/>
    </source>
</evidence>
<organism evidence="1 2">
    <name type="scientific">Pleurotus eryngii</name>
    <name type="common">Boletus of the steppes</name>
    <dbReference type="NCBI Taxonomy" id="5323"/>
    <lineage>
        <taxon>Eukaryota</taxon>
        <taxon>Fungi</taxon>
        <taxon>Dikarya</taxon>
        <taxon>Basidiomycota</taxon>
        <taxon>Agaricomycotina</taxon>
        <taxon>Agaricomycetes</taxon>
        <taxon>Agaricomycetidae</taxon>
        <taxon>Agaricales</taxon>
        <taxon>Pleurotineae</taxon>
        <taxon>Pleurotaceae</taxon>
        <taxon>Pleurotus</taxon>
    </lineage>
</organism>
<reference evidence="1" key="1">
    <citation type="submission" date="2020-11" db="EMBL/GenBank/DDBJ databases">
        <authorList>
            <consortium name="DOE Joint Genome Institute"/>
            <person name="Ahrendt S."/>
            <person name="Riley R."/>
            <person name="Andreopoulos W."/>
            <person name="Labutti K."/>
            <person name="Pangilinan J."/>
            <person name="Ruiz-Duenas F.J."/>
            <person name="Barrasa J.M."/>
            <person name="Sanchez-Garcia M."/>
            <person name="Camarero S."/>
            <person name="Miyauchi S."/>
            <person name="Serrano A."/>
            <person name="Linde D."/>
            <person name="Babiker R."/>
            <person name="Drula E."/>
            <person name="Ayuso-Fernandez I."/>
            <person name="Pacheco R."/>
            <person name="Padilla G."/>
            <person name="Ferreira P."/>
            <person name="Barriuso J."/>
            <person name="Kellner H."/>
            <person name="Castanera R."/>
            <person name="Alfaro M."/>
            <person name="Ramirez L."/>
            <person name="Pisabarro A.G."/>
            <person name="Kuo A."/>
            <person name="Tritt A."/>
            <person name="Lipzen A."/>
            <person name="He G."/>
            <person name="Yan M."/>
            <person name="Ng V."/>
            <person name="Cullen D."/>
            <person name="Martin F."/>
            <person name="Rosso M.-N."/>
            <person name="Henrissat B."/>
            <person name="Hibbett D."/>
            <person name="Martinez A.T."/>
            <person name="Grigoriev I.V."/>
        </authorList>
    </citation>
    <scope>NUCLEOTIDE SEQUENCE</scope>
    <source>
        <strain evidence="1">ATCC 90797</strain>
    </source>
</reference>
<proteinExistence type="predicted"/>
<accession>A0A9P5ZZE6</accession>
<dbReference type="OrthoDB" id="2758521at2759"/>
<keyword evidence="2" id="KW-1185">Reference proteome</keyword>
<dbReference type="EMBL" id="MU154546">
    <property type="protein sequence ID" value="KAF9497103.1"/>
    <property type="molecule type" value="Genomic_DNA"/>
</dbReference>
<dbReference type="Proteomes" id="UP000807025">
    <property type="component" value="Unassembled WGS sequence"/>
</dbReference>
<name>A0A9P5ZZE6_PLEER</name>
<comment type="caution">
    <text evidence="1">The sequence shown here is derived from an EMBL/GenBank/DDBJ whole genome shotgun (WGS) entry which is preliminary data.</text>
</comment>